<accession>A0ABS8RT71</accession>
<protein>
    <submittedName>
        <fullName evidence="1">Uncharacterized protein</fullName>
    </submittedName>
</protein>
<evidence type="ECO:0000313" key="1">
    <source>
        <dbReference type="EMBL" id="MCD7450015.1"/>
    </source>
</evidence>
<name>A0ABS8RT71_DATST</name>
<comment type="caution">
    <text evidence="1">The sequence shown here is derived from an EMBL/GenBank/DDBJ whole genome shotgun (WGS) entry which is preliminary data.</text>
</comment>
<evidence type="ECO:0000313" key="2">
    <source>
        <dbReference type="Proteomes" id="UP000823775"/>
    </source>
</evidence>
<dbReference type="Proteomes" id="UP000823775">
    <property type="component" value="Unassembled WGS sequence"/>
</dbReference>
<keyword evidence="2" id="KW-1185">Reference proteome</keyword>
<feature type="non-terminal residue" evidence="1">
    <location>
        <position position="1"/>
    </location>
</feature>
<proteinExistence type="predicted"/>
<sequence>ASFSTSSRILTKAKALSSASTPPRKGVFFYISTAFCQYKGVIFYINTVTAEAKHNIHAEAKTLSSTPASRSPMYRSYFLHQHNISADAKHCIPVESKTLISNQHCIFAEANALYSARTSHFAEAKALFSIPAFAFCRSKGVNFYISTSIAFSLKQRRYILQQHCILVKAKTSSSAITLHFYQSKESSSLIDGYISSTPSNIEFPPRSLHQIEAFPSHM</sequence>
<gene>
    <name evidence="1" type="ORF">HAX54_002892</name>
</gene>
<organism evidence="1 2">
    <name type="scientific">Datura stramonium</name>
    <name type="common">Jimsonweed</name>
    <name type="synonym">Common thornapple</name>
    <dbReference type="NCBI Taxonomy" id="4076"/>
    <lineage>
        <taxon>Eukaryota</taxon>
        <taxon>Viridiplantae</taxon>
        <taxon>Streptophyta</taxon>
        <taxon>Embryophyta</taxon>
        <taxon>Tracheophyta</taxon>
        <taxon>Spermatophyta</taxon>
        <taxon>Magnoliopsida</taxon>
        <taxon>eudicotyledons</taxon>
        <taxon>Gunneridae</taxon>
        <taxon>Pentapetalae</taxon>
        <taxon>asterids</taxon>
        <taxon>lamiids</taxon>
        <taxon>Solanales</taxon>
        <taxon>Solanaceae</taxon>
        <taxon>Solanoideae</taxon>
        <taxon>Datureae</taxon>
        <taxon>Datura</taxon>
    </lineage>
</organism>
<dbReference type="EMBL" id="JACEIK010000113">
    <property type="protein sequence ID" value="MCD7450015.1"/>
    <property type="molecule type" value="Genomic_DNA"/>
</dbReference>
<reference evidence="1 2" key="1">
    <citation type="journal article" date="2021" name="BMC Genomics">
        <title>Datura genome reveals duplications of psychoactive alkaloid biosynthetic genes and high mutation rate following tissue culture.</title>
        <authorList>
            <person name="Rajewski A."/>
            <person name="Carter-House D."/>
            <person name="Stajich J."/>
            <person name="Litt A."/>
        </authorList>
    </citation>
    <scope>NUCLEOTIDE SEQUENCE [LARGE SCALE GENOMIC DNA]</scope>
    <source>
        <strain evidence="1">AR-01</strain>
    </source>
</reference>
<feature type="non-terminal residue" evidence="1">
    <location>
        <position position="218"/>
    </location>
</feature>